<feature type="compositionally biased region" description="Polar residues" evidence="1">
    <location>
        <begin position="42"/>
        <end position="54"/>
    </location>
</feature>
<proteinExistence type="predicted"/>
<reference evidence="2 3" key="1">
    <citation type="journal article" date="2008" name="Nature">
        <title>The genome of the choanoflagellate Monosiga brevicollis and the origin of metazoans.</title>
        <authorList>
            <consortium name="JGI Sequencing"/>
            <person name="King N."/>
            <person name="Westbrook M.J."/>
            <person name="Young S.L."/>
            <person name="Kuo A."/>
            <person name="Abedin M."/>
            <person name="Chapman J."/>
            <person name="Fairclough S."/>
            <person name="Hellsten U."/>
            <person name="Isogai Y."/>
            <person name="Letunic I."/>
            <person name="Marr M."/>
            <person name="Pincus D."/>
            <person name="Putnam N."/>
            <person name="Rokas A."/>
            <person name="Wright K.J."/>
            <person name="Zuzow R."/>
            <person name="Dirks W."/>
            <person name="Good M."/>
            <person name="Goodstein D."/>
            <person name="Lemons D."/>
            <person name="Li W."/>
            <person name="Lyons J.B."/>
            <person name="Morris A."/>
            <person name="Nichols S."/>
            <person name="Richter D.J."/>
            <person name="Salamov A."/>
            <person name="Bork P."/>
            <person name="Lim W.A."/>
            <person name="Manning G."/>
            <person name="Miller W.T."/>
            <person name="McGinnis W."/>
            <person name="Shapiro H."/>
            <person name="Tjian R."/>
            <person name="Grigoriev I.V."/>
            <person name="Rokhsar D."/>
        </authorList>
    </citation>
    <scope>NUCLEOTIDE SEQUENCE [LARGE SCALE GENOMIC DNA]</scope>
    <source>
        <strain evidence="3">MX1 / ATCC 50154</strain>
    </source>
</reference>
<protein>
    <submittedName>
        <fullName evidence="2">Uncharacterized protein</fullName>
    </submittedName>
</protein>
<dbReference type="AlphaFoldDB" id="A9V942"/>
<evidence type="ECO:0000313" key="2">
    <source>
        <dbReference type="EMBL" id="EDQ85989.1"/>
    </source>
</evidence>
<feature type="compositionally biased region" description="Basic residues" evidence="1">
    <location>
        <begin position="8"/>
        <end position="23"/>
    </location>
</feature>
<dbReference type="Proteomes" id="UP000001357">
    <property type="component" value="Unassembled WGS sequence"/>
</dbReference>
<evidence type="ECO:0000256" key="1">
    <source>
        <dbReference type="SAM" id="MobiDB-lite"/>
    </source>
</evidence>
<dbReference type="KEGG" id="mbr:MONBRDRAFT_38612"/>
<dbReference type="EMBL" id="CH991569">
    <property type="protein sequence ID" value="EDQ85989.1"/>
    <property type="molecule type" value="Genomic_DNA"/>
</dbReference>
<feature type="compositionally biased region" description="Pro residues" evidence="1">
    <location>
        <begin position="27"/>
        <end position="39"/>
    </location>
</feature>
<keyword evidence="3" id="KW-1185">Reference proteome</keyword>
<gene>
    <name evidence="2" type="ORF">MONBRDRAFT_38612</name>
</gene>
<dbReference type="RefSeq" id="XP_001749183.1">
    <property type="nucleotide sequence ID" value="XM_001749131.1"/>
</dbReference>
<name>A9V942_MONBE</name>
<evidence type="ECO:0000313" key="3">
    <source>
        <dbReference type="Proteomes" id="UP000001357"/>
    </source>
</evidence>
<feature type="non-terminal residue" evidence="2">
    <location>
        <position position="173"/>
    </location>
</feature>
<sequence>MRGPIPRLPHRPYGRVNLPRHHQSPTLSPPSQIPYPLPVPSTLRSPSPARTPTWLSPARINPRPWPRTTTLDAPPFGTCSAKATTIWLARPRVLYDKAVRSPPFRLHIRPSEIVGPFVWFAPNRASLWDFRSSVSSCLCAIQIPGWRRLKPTVSLLWSLSNPTQSPSKPALKL</sequence>
<dbReference type="GeneID" id="5894458"/>
<dbReference type="InParanoid" id="A9V942"/>
<feature type="region of interest" description="Disordered" evidence="1">
    <location>
        <begin position="1"/>
        <end position="59"/>
    </location>
</feature>
<organism evidence="2 3">
    <name type="scientific">Monosiga brevicollis</name>
    <name type="common">Choanoflagellate</name>
    <dbReference type="NCBI Taxonomy" id="81824"/>
    <lineage>
        <taxon>Eukaryota</taxon>
        <taxon>Choanoflagellata</taxon>
        <taxon>Craspedida</taxon>
        <taxon>Salpingoecidae</taxon>
        <taxon>Monosiga</taxon>
    </lineage>
</organism>
<accession>A9V942</accession>